<evidence type="ECO:0000313" key="2">
    <source>
        <dbReference type="Proteomes" id="UP000555407"/>
    </source>
</evidence>
<proteinExistence type="predicted"/>
<evidence type="ECO:0000313" key="1">
    <source>
        <dbReference type="EMBL" id="NIK58192.1"/>
    </source>
</evidence>
<protein>
    <submittedName>
        <fullName evidence="1">Uncharacterized protein</fullName>
    </submittedName>
</protein>
<dbReference type="AlphaFoldDB" id="A0A7X5VCW9"/>
<organism evidence="1 2">
    <name type="scientific">Kribbella shirazensis</name>
    <dbReference type="NCBI Taxonomy" id="1105143"/>
    <lineage>
        <taxon>Bacteria</taxon>
        <taxon>Bacillati</taxon>
        <taxon>Actinomycetota</taxon>
        <taxon>Actinomycetes</taxon>
        <taxon>Propionibacteriales</taxon>
        <taxon>Kribbellaceae</taxon>
        <taxon>Kribbella</taxon>
    </lineage>
</organism>
<comment type="caution">
    <text evidence="1">The sequence shown here is derived from an EMBL/GenBank/DDBJ whole genome shotgun (WGS) entry which is preliminary data.</text>
</comment>
<dbReference type="RefSeq" id="WP_167208782.1">
    <property type="nucleotide sequence ID" value="NZ_JAASRO010000001.1"/>
</dbReference>
<reference evidence="1 2" key="1">
    <citation type="submission" date="2020-03" db="EMBL/GenBank/DDBJ databases">
        <title>Sequencing the genomes of 1000 actinobacteria strains.</title>
        <authorList>
            <person name="Klenk H.-P."/>
        </authorList>
    </citation>
    <scope>NUCLEOTIDE SEQUENCE [LARGE SCALE GENOMIC DNA]</scope>
    <source>
        <strain evidence="1 2">DSM 45490</strain>
    </source>
</reference>
<dbReference type="Proteomes" id="UP000555407">
    <property type="component" value="Unassembled WGS sequence"/>
</dbReference>
<sequence>MPGIAFDTTEQKVAWSAGQVTVAPGVQPVPGGTSRIDFADGSNLPVRVLDARPALIGQIGTTRSNCRGFPAAACTLTIAGASLGTAEVDTSRGPATVPAWSFTAKGLSRPIVVVAVSDDVLKPPFEPDPPPGLAELPTGLLGVDNLARVDGRTLTYYVLHGSCETELRAHVLEFEDLVVIGGSYGPVPGDACGDDVGHRAAAAVMLVAPLGDRAVISAATGVRLVPRE</sequence>
<name>A0A7X5VCW9_9ACTN</name>
<dbReference type="EMBL" id="JAASRO010000001">
    <property type="protein sequence ID" value="NIK58192.1"/>
    <property type="molecule type" value="Genomic_DNA"/>
</dbReference>
<accession>A0A7X5VCW9</accession>
<keyword evidence="2" id="KW-1185">Reference proteome</keyword>
<gene>
    <name evidence="1" type="ORF">BJY22_003909</name>
</gene>